<feature type="signal peptide" evidence="1">
    <location>
        <begin position="1"/>
        <end position="19"/>
    </location>
</feature>
<dbReference type="AlphaFoldDB" id="A0A0G4FXL4"/>
<sequence>MKPRTLRLLFSLSPSLVLAVGGTHLKCRTDKDHDNVFIINEADLDYWKWWSYEGNIYGRSESVLLPSAFSDEETEQVKHAQMECVPFGNKEFAKLRVGYPKCGTPRVPPEEAKANGCLEIHDLKTFEKKWPECSLYWSVTENCHFESFM</sequence>
<dbReference type="PhylomeDB" id="A0A0G4FXL4"/>
<gene>
    <name evidence="2" type="ORF">Cvel_19269</name>
</gene>
<organism evidence="2">
    <name type="scientific">Chromera velia CCMP2878</name>
    <dbReference type="NCBI Taxonomy" id="1169474"/>
    <lineage>
        <taxon>Eukaryota</taxon>
        <taxon>Sar</taxon>
        <taxon>Alveolata</taxon>
        <taxon>Colpodellida</taxon>
        <taxon>Chromeraceae</taxon>
        <taxon>Chromera</taxon>
    </lineage>
</organism>
<name>A0A0G4FXL4_9ALVE</name>
<dbReference type="EMBL" id="CDMZ01000718">
    <property type="protein sequence ID" value="CEM20155.1"/>
    <property type="molecule type" value="Genomic_DNA"/>
</dbReference>
<keyword evidence="1" id="KW-0732">Signal</keyword>
<reference evidence="2" key="1">
    <citation type="submission" date="2014-11" db="EMBL/GenBank/DDBJ databases">
        <authorList>
            <person name="Otto D Thomas"/>
            <person name="Naeem Raeece"/>
        </authorList>
    </citation>
    <scope>NUCLEOTIDE SEQUENCE</scope>
</reference>
<dbReference type="VEuPathDB" id="CryptoDB:Cvel_19269"/>
<proteinExistence type="predicted"/>
<evidence type="ECO:0000313" key="2">
    <source>
        <dbReference type="EMBL" id="CEM20155.1"/>
    </source>
</evidence>
<protein>
    <submittedName>
        <fullName evidence="2">Uncharacterized protein</fullName>
    </submittedName>
</protein>
<feature type="chain" id="PRO_5005189407" evidence="1">
    <location>
        <begin position="20"/>
        <end position="149"/>
    </location>
</feature>
<evidence type="ECO:0000256" key="1">
    <source>
        <dbReference type="SAM" id="SignalP"/>
    </source>
</evidence>
<accession>A0A0G4FXL4</accession>